<protein>
    <submittedName>
        <fullName evidence="1">Uncharacterized protein</fullName>
    </submittedName>
</protein>
<evidence type="ECO:0000313" key="1">
    <source>
        <dbReference type="EMBL" id="GEB54891.1"/>
    </source>
</evidence>
<organism evidence="1 2">
    <name type="scientific">Streptomyces gardneri</name>
    <dbReference type="NCBI Taxonomy" id="66892"/>
    <lineage>
        <taxon>Bacteria</taxon>
        <taxon>Bacillati</taxon>
        <taxon>Actinomycetota</taxon>
        <taxon>Actinomycetes</taxon>
        <taxon>Kitasatosporales</taxon>
        <taxon>Streptomycetaceae</taxon>
        <taxon>Streptomyces</taxon>
    </lineage>
</organism>
<dbReference type="AlphaFoldDB" id="A0A4Y3RAW5"/>
<dbReference type="EMBL" id="BJMN01000004">
    <property type="protein sequence ID" value="GEB54891.1"/>
    <property type="molecule type" value="Genomic_DNA"/>
</dbReference>
<sequence length="160" mass="17016">MDHGLGCGTEPAEEGAEYDGLMSLVEGTVRAETGERVVAVSVACRLCDSDGVDEFEVWAGDCYCVGCLIAIGVWDGVDPATFPSPTRVFPWRLVPSMTPLPSLSSGDYFRCSAGSMVFQVAVAMVLGQDDAVRRISVGLKCSDHGGLHLYIDNAHVEPSE</sequence>
<reference evidence="1 2" key="1">
    <citation type="submission" date="2019-06" db="EMBL/GenBank/DDBJ databases">
        <title>Whole genome shotgun sequence of Streptomyces gardneri NBRC 12865.</title>
        <authorList>
            <person name="Hosoyama A."/>
            <person name="Uohara A."/>
            <person name="Ohji S."/>
            <person name="Ichikawa N."/>
        </authorList>
    </citation>
    <scope>NUCLEOTIDE SEQUENCE [LARGE SCALE GENOMIC DNA]</scope>
    <source>
        <strain evidence="1 2">NBRC 12865</strain>
    </source>
</reference>
<keyword evidence="2" id="KW-1185">Reference proteome</keyword>
<accession>A0A4Y3RAW5</accession>
<evidence type="ECO:0000313" key="2">
    <source>
        <dbReference type="Proteomes" id="UP000315226"/>
    </source>
</evidence>
<proteinExistence type="predicted"/>
<dbReference type="Proteomes" id="UP000315226">
    <property type="component" value="Unassembled WGS sequence"/>
</dbReference>
<name>A0A4Y3RAW5_9ACTN</name>
<dbReference type="RefSeq" id="WP_141292840.1">
    <property type="nucleotide sequence ID" value="NZ_BJMN01000004.1"/>
</dbReference>
<gene>
    <name evidence="1" type="ORF">SGA01_04960</name>
</gene>
<dbReference type="OrthoDB" id="281728at2"/>
<comment type="caution">
    <text evidence="1">The sequence shown here is derived from an EMBL/GenBank/DDBJ whole genome shotgun (WGS) entry which is preliminary data.</text>
</comment>